<keyword evidence="11" id="KW-1185">Reference proteome</keyword>
<feature type="transmembrane region" description="Helical" evidence="9">
    <location>
        <begin position="128"/>
        <end position="148"/>
    </location>
</feature>
<dbReference type="InterPro" id="IPR018456">
    <property type="entry name" value="PTR2_symporter_CS"/>
</dbReference>
<evidence type="ECO:0000313" key="11">
    <source>
        <dbReference type="Proteomes" id="UP000053328"/>
    </source>
</evidence>
<keyword evidence="5 9" id="KW-1133">Transmembrane helix</keyword>
<dbReference type="InterPro" id="IPR036259">
    <property type="entry name" value="MFS_trans_sf"/>
</dbReference>
<keyword evidence="3 7" id="KW-0813">Transport</keyword>
<dbReference type="SUPFAM" id="SSF103473">
    <property type="entry name" value="MFS general substrate transporter"/>
    <property type="match status" value="1"/>
</dbReference>
<feature type="transmembrane region" description="Helical" evidence="9">
    <location>
        <begin position="546"/>
        <end position="566"/>
    </location>
</feature>
<evidence type="ECO:0000256" key="6">
    <source>
        <dbReference type="ARBA" id="ARBA00023136"/>
    </source>
</evidence>
<accession>A0A0D2BCI4</accession>
<dbReference type="VEuPathDB" id="FungiDB:PV08_03876"/>
<keyword evidence="6 9" id="KW-0472">Membrane</keyword>
<evidence type="ECO:0000256" key="8">
    <source>
        <dbReference type="SAM" id="MobiDB-lite"/>
    </source>
</evidence>
<dbReference type="Proteomes" id="UP000053328">
    <property type="component" value="Unassembled WGS sequence"/>
</dbReference>
<dbReference type="GeneID" id="27330959"/>
<sequence>MQQIELRALPTGASRVSTSSDRSDTEMVHFRGSLSLSDAKAVRTRDGDSPTDEDLKTLPRVADRISWSVYTVAFVELCERFSYYGTQILFQNFVQRKRLTPTGAALNPSGDTNNNPGALGQGQQTATALSTFFAFWCYVTPLLGAWLADTYLGRYKMIMVSIACALGGHFILVAAATPSSLQHTDSALATFIVGIIVFGLGTGGFKPNISPLIAEQIVTDKLRVETNSDGDRVIIDPAQTSARIYNWFYLFINIGALLGQLSMSYAALYIGYYLAFLLPTILFLLCPLVLIVYKSTYRLNPPQGSVLGPAVRFLFYATRGQWSLNPIRTLHNLRTHDVWTAAQPSRIPARRRPSWMTFDDAWVAELRRGVQACTVFLWMPIYWLTFNQLQNNLISQADTMRHTGIPPEIVSNFDPLALIILIPVCDLLVYPALRKSGWVRVTPIRKITLGFWFGSAAMIYAAFLQRYIYAHNACGMYPNEGLPLDSSQLGADPAAAREDCPPADVSIWWQTPIYVLIATSEILASVTVLEYAFTKAPRNMRSMVQAFSLCMTAAANLIGEALIWLARDPLLVWNYAFMGFVAAVAGGLVWRFHGHLDDEEDAMNLLPQGHVGVKSTQRGSADLRRRSGNVGEEDSEGSEAEEEDHLMQNVRP</sequence>
<evidence type="ECO:0000256" key="5">
    <source>
        <dbReference type="ARBA" id="ARBA00022989"/>
    </source>
</evidence>
<dbReference type="AlphaFoldDB" id="A0A0D2BCI4"/>
<feature type="region of interest" description="Disordered" evidence="8">
    <location>
        <begin position="613"/>
        <end position="652"/>
    </location>
</feature>
<organism evidence="10 11">
    <name type="scientific">Exophiala spinifera</name>
    <dbReference type="NCBI Taxonomy" id="91928"/>
    <lineage>
        <taxon>Eukaryota</taxon>
        <taxon>Fungi</taxon>
        <taxon>Dikarya</taxon>
        <taxon>Ascomycota</taxon>
        <taxon>Pezizomycotina</taxon>
        <taxon>Eurotiomycetes</taxon>
        <taxon>Chaetothyriomycetidae</taxon>
        <taxon>Chaetothyriales</taxon>
        <taxon>Herpotrichiellaceae</taxon>
        <taxon>Exophiala</taxon>
    </lineage>
</organism>
<evidence type="ECO:0000256" key="1">
    <source>
        <dbReference type="ARBA" id="ARBA00004141"/>
    </source>
</evidence>
<dbReference type="FunFam" id="1.20.1250.20:FF:000085">
    <property type="entry name" value="MFS peptide transporter Ptr2"/>
    <property type="match status" value="1"/>
</dbReference>
<dbReference type="HOGENOM" id="CLU_004790_4_1_1"/>
<dbReference type="InterPro" id="IPR000109">
    <property type="entry name" value="POT_fam"/>
</dbReference>
<keyword evidence="4 7" id="KW-0812">Transmembrane</keyword>
<comment type="similarity">
    <text evidence="2 7">Belongs to the major facilitator superfamily. Proton-dependent oligopeptide transporter (POT/PTR) (TC 2.A.17) family.</text>
</comment>
<evidence type="ECO:0000313" key="10">
    <source>
        <dbReference type="EMBL" id="KIW16688.1"/>
    </source>
</evidence>
<feature type="transmembrane region" description="Helical" evidence="9">
    <location>
        <begin position="449"/>
        <end position="469"/>
    </location>
</feature>
<dbReference type="OrthoDB" id="8904098at2759"/>
<feature type="transmembrane region" description="Helical" evidence="9">
    <location>
        <begin position="247"/>
        <end position="266"/>
    </location>
</feature>
<feature type="transmembrane region" description="Helical" evidence="9">
    <location>
        <begin position="272"/>
        <end position="293"/>
    </location>
</feature>
<evidence type="ECO:0000256" key="3">
    <source>
        <dbReference type="ARBA" id="ARBA00022448"/>
    </source>
</evidence>
<feature type="transmembrane region" description="Helical" evidence="9">
    <location>
        <begin position="572"/>
        <end position="590"/>
    </location>
</feature>
<name>A0A0D2BCI4_9EURO</name>
<evidence type="ECO:0000256" key="2">
    <source>
        <dbReference type="ARBA" id="ARBA00005982"/>
    </source>
</evidence>
<dbReference type="GO" id="GO:0005886">
    <property type="term" value="C:plasma membrane"/>
    <property type="evidence" value="ECO:0007669"/>
    <property type="project" value="UniProtKB-ARBA"/>
</dbReference>
<dbReference type="Pfam" id="PF00854">
    <property type="entry name" value="PTR2"/>
    <property type="match status" value="1"/>
</dbReference>
<dbReference type="GO" id="GO:0071916">
    <property type="term" value="F:dipeptide transmembrane transporter activity"/>
    <property type="evidence" value="ECO:0007669"/>
    <property type="project" value="UniProtKB-ARBA"/>
</dbReference>
<dbReference type="EMBL" id="KN847494">
    <property type="protein sequence ID" value="KIW16688.1"/>
    <property type="molecule type" value="Genomic_DNA"/>
</dbReference>
<protein>
    <recommendedName>
        <fullName evidence="12">POT family proton-dependent oligopeptide transporter</fullName>
    </recommendedName>
</protein>
<comment type="subcellular location">
    <subcellularLocation>
        <location evidence="1 7">Membrane</location>
        <topology evidence="1 7">Multi-pass membrane protein</topology>
    </subcellularLocation>
</comment>
<evidence type="ECO:0008006" key="12">
    <source>
        <dbReference type="Google" id="ProtNLM"/>
    </source>
</evidence>
<feature type="transmembrane region" description="Helical" evidence="9">
    <location>
        <begin position="513"/>
        <end position="534"/>
    </location>
</feature>
<reference evidence="10 11" key="1">
    <citation type="submission" date="2015-01" db="EMBL/GenBank/DDBJ databases">
        <title>The Genome Sequence of Exophiala spinifera CBS89968.</title>
        <authorList>
            <consortium name="The Broad Institute Genomics Platform"/>
            <person name="Cuomo C."/>
            <person name="de Hoog S."/>
            <person name="Gorbushina A."/>
            <person name="Stielow B."/>
            <person name="Teixiera M."/>
            <person name="Abouelleil A."/>
            <person name="Chapman S.B."/>
            <person name="Priest M."/>
            <person name="Young S.K."/>
            <person name="Wortman J."/>
            <person name="Nusbaum C."/>
            <person name="Birren B."/>
        </authorList>
    </citation>
    <scope>NUCLEOTIDE SEQUENCE [LARGE SCALE GENOMIC DNA]</scope>
    <source>
        <strain evidence="10 11">CBS 89968</strain>
    </source>
</reference>
<feature type="compositionally biased region" description="Acidic residues" evidence="8">
    <location>
        <begin position="631"/>
        <end position="644"/>
    </location>
</feature>
<dbReference type="Gene3D" id="1.20.1250.20">
    <property type="entry name" value="MFS general substrate transporter like domains"/>
    <property type="match status" value="1"/>
</dbReference>
<feature type="transmembrane region" description="Helical" evidence="9">
    <location>
        <begin position="160"/>
        <end position="181"/>
    </location>
</feature>
<dbReference type="RefSeq" id="XP_016236904.1">
    <property type="nucleotide sequence ID" value="XM_016378227.1"/>
</dbReference>
<evidence type="ECO:0000256" key="4">
    <source>
        <dbReference type="ARBA" id="ARBA00022692"/>
    </source>
</evidence>
<evidence type="ECO:0000256" key="7">
    <source>
        <dbReference type="RuleBase" id="RU003755"/>
    </source>
</evidence>
<dbReference type="PROSITE" id="PS01023">
    <property type="entry name" value="PTR2_2"/>
    <property type="match status" value="1"/>
</dbReference>
<feature type="transmembrane region" description="Helical" evidence="9">
    <location>
        <begin position="187"/>
        <end position="205"/>
    </location>
</feature>
<proteinExistence type="inferred from homology"/>
<dbReference type="PANTHER" id="PTHR11654">
    <property type="entry name" value="OLIGOPEPTIDE TRANSPORTER-RELATED"/>
    <property type="match status" value="1"/>
</dbReference>
<gene>
    <name evidence="10" type="ORF">PV08_03876</name>
</gene>
<evidence type="ECO:0000256" key="9">
    <source>
        <dbReference type="SAM" id="Phobius"/>
    </source>
</evidence>